<dbReference type="InterPro" id="IPR050123">
    <property type="entry name" value="Prok_molybdopt-oxidoreductase"/>
</dbReference>
<evidence type="ECO:0007829" key="10">
    <source>
        <dbReference type="PDB" id="8RVV"/>
    </source>
</evidence>
<dbReference type="EMDB" id="EMD-19537"/>
<dbReference type="EMDB" id="EMD-19533"/>
<keyword evidence="2 9" id="KW-0479">Metal-binding</keyword>
<feature type="binding site" evidence="9 10">
    <location>
        <position position="11"/>
    </location>
    <ligand>
        <name>[4Fe-4S] cluster</name>
        <dbReference type="ChEBI" id="CHEBI:49883"/>
    </ligand>
</feature>
<dbReference type="EMDB" id="EMD-19538"/>
<dbReference type="PROSITE" id="PS51669">
    <property type="entry name" value="4FE4S_MOW_BIS_MGD"/>
    <property type="match status" value="1"/>
</dbReference>
<feature type="binding site" evidence="9 10">
    <location>
        <position position="8"/>
    </location>
    <ligand>
        <name>[4Fe-4S] cluster</name>
        <dbReference type="ChEBI" id="CHEBI:49883"/>
    </ligand>
</feature>
<dbReference type="GO" id="GO:0051539">
    <property type="term" value="F:4 iron, 4 sulfur cluster binding"/>
    <property type="evidence" value="ECO:0007669"/>
    <property type="project" value="UniProtKB-KW"/>
</dbReference>
<organism evidence="7 8">
    <name type="scientific">Methanothermobacter marburgensis (strain ATCC BAA-927 / DSM 2133 / JCM 14651 / NBRC 100331 / OCM 82 / Marburg)</name>
    <name type="common">Methanobacterium thermoautotrophicum</name>
    <dbReference type="NCBI Taxonomy" id="79929"/>
    <lineage>
        <taxon>Archaea</taxon>
        <taxon>Methanobacteriati</taxon>
        <taxon>Methanobacteriota</taxon>
        <taxon>Methanomada group</taxon>
        <taxon>Methanobacteria</taxon>
        <taxon>Methanobacteriales</taxon>
        <taxon>Methanobacteriaceae</taxon>
        <taxon>Methanothermobacter</taxon>
    </lineage>
</organism>
<dbReference type="SMR" id="D9PY04"/>
<evidence type="ECO:0007829" key="9">
    <source>
        <dbReference type="PDB" id="8RVU"/>
    </source>
</evidence>
<dbReference type="EMDB" id="EMD-19536"/>
<dbReference type="GO" id="GO:0016020">
    <property type="term" value="C:membrane"/>
    <property type="evidence" value="ECO:0007669"/>
    <property type="project" value="TreeGrafter"/>
</dbReference>
<dbReference type="Pfam" id="PF04879">
    <property type="entry name" value="Molybdop_Fe4S4"/>
    <property type="match status" value="1"/>
</dbReference>
<feature type="domain" description="4Fe-4S Mo/W bis-MGD-type" evidence="6">
    <location>
        <begin position="1"/>
        <end position="57"/>
    </location>
</feature>
<dbReference type="PDB" id="8RVV">
    <property type="method" value="EM"/>
    <property type="resolution" value="2.20 A"/>
    <property type="chains" value="D=2-340"/>
</dbReference>
<dbReference type="EMDB" id="EMD-19532"/>
<dbReference type="STRING" id="79929.MTBMA_c15230"/>
<dbReference type="EMDB" id="EMD-19531"/>
<feature type="binding site" evidence="9 10">
    <location>
        <position position="15"/>
    </location>
    <ligand>
        <name>[4Fe-4S] cluster</name>
        <dbReference type="ChEBI" id="CHEBI:49883"/>
    </ligand>
</feature>
<reference key="1">
    <citation type="submission" date="2009-08" db="EMBL/GenBank/DDBJ databases">
        <title>The genome sequence of Methanothermobacter marburgensis.</title>
        <authorList>
            <person name="Kaster A."/>
            <person name="Seedorf H."/>
            <person name="Goenrich M."/>
            <person name="Wiezer A."/>
            <person name="Liesegang H."/>
            <person name="Thauer R."/>
            <person name="Gottschalk G."/>
        </authorList>
    </citation>
    <scope>NUCLEOTIDE SEQUENCE</scope>
    <source>
        <strain>Marburg</strain>
    </source>
</reference>
<dbReference type="GO" id="GO:0046872">
    <property type="term" value="F:metal ion binding"/>
    <property type="evidence" value="ECO:0007669"/>
    <property type="project" value="UniProtKB-KW"/>
</dbReference>
<dbReference type="KEGG" id="mmg:MTBMA_c15230"/>
<dbReference type="PANTHER" id="PTHR43105">
    <property type="entry name" value="RESPIRATORY NITRATE REDUCTASE"/>
    <property type="match status" value="1"/>
</dbReference>
<evidence type="ECO:0000259" key="6">
    <source>
        <dbReference type="PROSITE" id="PS51669"/>
    </source>
</evidence>
<dbReference type="HOGENOM" id="CLU_039904_0_0_2"/>
<dbReference type="PDB" id="8RVU">
    <property type="method" value="EM"/>
    <property type="resolution" value="2.22 A"/>
    <property type="chains" value="D=1-342"/>
</dbReference>
<dbReference type="PANTHER" id="PTHR43105:SF14">
    <property type="entry name" value="FORMATE DEHYDROGENASE H"/>
    <property type="match status" value="1"/>
</dbReference>
<evidence type="ECO:0000256" key="5">
    <source>
        <dbReference type="ARBA" id="ARBA00023014"/>
    </source>
</evidence>
<dbReference type="EC" id="1.2.1.2" evidence="7"/>
<dbReference type="PDB" id="8RVY">
    <property type="method" value="EM"/>
    <property type="resolution" value="2.36 A"/>
    <property type="chains" value="D=1-342"/>
</dbReference>
<reference evidence="7 8" key="2">
    <citation type="journal article" date="2010" name="J. Bacteriol.">
        <title>Complete genome sequence of Methanothermobacter marburgensis, a methanoarchaeon model organism.</title>
        <authorList>
            <person name="Liesegang H."/>
            <person name="Kaster A.K."/>
            <person name="Wiezer A."/>
            <person name="Goenrich M."/>
            <person name="Wollherr A."/>
            <person name="Seedorf H."/>
            <person name="Gottschalk G."/>
            <person name="Thauer R.K."/>
        </authorList>
    </citation>
    <scope>NUCLEOTIDE SEQUENCE [LARGE SCALE GENOMIC DNA]</scope>
    <source>
        <strain evidence="8">ATCC BAA-927 / DSM 2133 / JCM 14651 / NBRC 100331 / OCM 82 / Marburg</strain>
    </source>
</reference>
<dbReference type="GeneID" id="77400295"/>
<dbReference type="Gene3D" id="3.40.50.740">
    <property type="match status" value="1"/>
</dbReference>
<evidence type="ECO:0000313" key="7">
    <source>
        <dbReference type="EMBL" id="ADL59102.1"/>
    </source>
</evidence>
<accession>D9PY04</accession>
<keyword evidence="1 9" id="KW-0004">4Fe-4S</keyword>
<protein>
    <submittedName>
        <fullName evidence="7">Formate dehydrogenase, alpha subunit</fullName>
        <ecNumber evidence="7">1.2.1.2</ecNumber>
    </submittedName>
</protein>
<keyword evidence="9 10" id="KW-0002">3D-structure</keyword>
<dbReference type="OrthoDB" id="23466at2157"/>
<dbReference type="Gene3D" id="3.30.200.210">
    <property type="match status" value="1"/>
</dbReference>
<dbReference type="SMART" id="SM00926">
    <property type="entry name" value="Molybdop_Fe4S4"/>
    <property type="match status" value="1"/>
</dbReference>
<dbReference type="GO" id="GO:0003954">
    <property type="term" value="F:NADH dehydrogenase activity"/>
    <property type="evidence" value="ECO:0007669"/>
    <property type="project" value="TreeGrafter"/>
</dbReference>
<dbReference type="SUPFAM" id="SSF53706">
    <property type="entry name" value="Formate dehydrogenase/DMSO reductase, domains 1-3"/>
    <property type="match status" value="1"/>
</dbReference>
<keyword evidence="4 9" id="KW-0408">Iron</keyword>
<dbReference type="EMDB" id="EMD-19534"/>
<dbReference type="GeneID" id="9705232"/>
<dbReference type="RefSeq" id="WP_013296313.1">
    <property type="nucleotide sequence ID" value="NC_014408.1"/>
</dbReference>
<dbReference type="PaxDb" id="79929-MTBMA_c15230"/>
<name>D9PY04_METTM</name>
<proteinExistence type="evidence at protein level"/>
<evidence type="ECO:0000256" key="3">
    <source>
        <dbReference type="ARBA" id="ARBA00023002"/>
    </source>
</evidence>
<dbReference type="AlphaFoldDB" id="D9PY04"/>
<dbReference type="EMBL" id="CP001710">
    <property type="protein sequence ID" value="ADL59102.1"/>
    <property type="molecule type" value="Genomic_DNA"/>
</dbReference>
<feature type="binding site" evidence="9 10">
    <location>
        <position position="43"/>
    </location>
    <ligand>
        <name>[4Fe-4S] cluster</name>
        <dbReference type="ChEBI" id="CHEBI:49883"/>
    </ligand>
</feature>
<evidence type="ECO:0000256" key="4">
    <source>
        <dbReference type="ARBA" id="ARBA00023004"/>
    </source>
</evidence>
<evidence type="ECO:0000256" key="2">
    <source>
        <dbReference type="ARBA" id="ARBA00022723"/>
    </source>
</evidence>
<dbReference type="Proteomes" id="UP000000345">
    <property type="component" value="Chromosome"/>
</dbReference>
<dbReference type="InterPro" id="IPR006963">
    <property type="entry name" value="Mopterin_OxRdtase_4Fe-4S_dom"/>
</dbReference>
<dbReference type="GO" id="GO:0022904">
    <property type="term" value="P:respiratory electron transport chain"/>
    <property type="evidence" value="ECO:0007669"/>
    <property type="project" value="TreeGrafter"/>
</dbReference>
<evidence type="ECO:0000256" key="1">
    <source>
        <dbReference type="ARBA" id="ARBA00022485"/>
    </source>
</evidence>
<keyword evidence="5 9" id="KW-0411">Iron-sulfur</keyword>
<evidence type="ECO:0000313" key="8">
    <source>
        <dbReference type="Proteomes" id="UP000000345"/>
    </source>
</evidence>
<reference evidence="9 10" key="3">
    <citation type="journal article" date="2025" name="Nature">
        <title>Electron flow in hydrogenotrophic methanogens under nickel limitation.</title>
        <authorList>
            <person name="Nomura S."/>
            <person name="San Segundo-Acosta P."/>
            <person name="Protasov E."/>
            <person name="Kaneko M."/>
            <person name="Kahnt J."/>
            <person name="Murphy B.J."/>
            <person name="Shima S."/>
        </authorList>
    </citation>
    <scope>STRUCTURE BY ELECTRON MICROSCOPY (2.20 ANGSTROMS) OF 2-340 IN COMPLEX WITH [4FE-4S] CLUSTER</scope>
</reference>
<keyword evidence="3 7" id="KW-0560">Oxidoreductase</keyword>
<sequence length="342" mass="37647">MMVKHTLCPSCSAGCGVNIVEMGGAPVGTYPYRRHPVNEGKTCRAGRDCYEIPLMDRVTSPGVKKSGKLSGVNWDEALDKLTELLSSEDISILTTGTLTNEEALKLREIIENFNVKKSGLITVFPEFDYPEIDIRNIRDYDNIAVIGDAITCAPLIGRRIFHAMAAGAEVRSYDRRDETRMAVNSGFHITFSDEREVLNDLQQLPGGSLIIITPEIPEIIGPVLEFSSENEFDVLPIFEDFNTRGVMQHLPPVNEGEFDSVWLIDPGAAAEPVDVSGKFVLQSIRTEGLTPDIFLPVAAWCEKSGSYTSTAGYTMKLEPALQAPEGVLSDMEIFERILRAGD</sequence>
<gene>
    <name evidence="7" type="primary">fdhA2</name>
    <name evidence="7" type="ordered locus">MTBMA_c15230</name>
</gene>
<keyword evidence="8" id="KW-1185">Reference proteome</keyword>